<dbReference type="Proteomes" id="UP001324115">
    <property type="component" value="Unassembled WGS sequence"/>
</dbReference>
<dbReference type="InterPro" id="IPR032675">
    <property type="entry name" value="LRR_dom_sf"/>
</dbReference>
<dbReference type="Gene3D" id="3.80.10.10">
    <property type="entry name" value="Ribonuclease Inhibitor"/>
    <property type="match status" value="1"/>
</dbReference>
<feature type="domain" description="Disease resistance R13L4/SHOC-2-like LRR" evidence="6">
    <location>
        <begin position="382"/>
        <end position="669"/>
    </location>
</feature>
<dbReference type="PANTHER" id="PTHR23155">
    <property type="entry name" value="DISEASE RESISTANCE PROTEIN RP"/>
    <property type="match status" value="1"/>
</dbReference>
<dbReference type="InterPro" id="IPR055414">
    <property type="entry name" value="LRR_R13L4/SHOC2-like"/>
</dbReference>
<accession>A0AAN7E3D2</accession>
<dbReference type="SUPFAM" id="SSF52058">
    <property type="entry name" value="L domain-like"/>
    <property type="match status" value="1"/>
</dbReference>
<feature type="domain" description="Disease resistance N-terminal" evidence="4">
    <location>
        <begin position="9"/>
        <end position="79"/>
    </location>
</feature>
<dbReference type="Gene3D" id="1.20.5.4130">
    <property type="match status" value="1"/>
</dbReference>
<dbReference type="InterPro" id="IPR041118">
    <property type="entry name" value="Rx_N"/>
</dbReference>
<dbReference type="InterPro" id="IPR058922">
    <property type="entry name" value="WHD_DRP"/>
</dbReference>
<dbReference type="CDD" id="cd14798">
    <property type="entry name" value="RX-CC_like"/>
    <property type="match status" value="1"/>
</dbReference>
<dbReference type="EMBL" id="JAXUIC010000011">
    <property type="protein sequence ID" value="KAK4562450.1"/>
    <property type="molecule type" value="Genomic_DNA"/>
</dbReference>
<evidence type="ECO:0000259" key="4">
    <source>
        <dbReference type="Pfam" id="PF18052"/>
    </source>
</evidence>
<dbReference type="SUPFAM" id="SSF52540">
    <property type="entry name" value="P-loop containing nucleoside triphosphate hydrolases"/>
    <property type="match status" value="1"/>
</dbReference>
<keyword evidence="1" id="KW-0677">Repeat</keyword>
<dbReference type="Pfam" id="PF23559">
    <property type="entry name" value="WHD_DRP"/>
    <property type="match status" value="1"/>
</dbReference>
<keyword evidence="8" id="KW-1185">Reference proteome</keyword>
<dbReference type="PRINTS" id="PR00364">
    <property type="entry name" value="DISEASERSIST"/>
</dbReference>
<proteinExistence type="predicted"/>
<evidence type="ECO:0000256" key="3">
    <source>
        <dbReference type="ARBA" id="ARBA00022821"/>
    </source>
</evidence>
<dbReference type="AlphaFoldDB" id="A0AAN7E3D2"/>
<dbReference type="InterPro" id="IPR038005">
    <property type="entry name" value="RX-like_CC"/>
</dbReference>
<dbReference type="InterPro" id="IPR044974">
    <property type="entry name" value="Disease_R_plants"/>
</dbReference>
<evidence type="ECO:0000256" key="2">
    <source>
        <dbReference type="ARBA" id="ARBA00022741"/>
    </source>
</evidence>
<evidence type="ECO:0000259" key="5">
    <source>
        <dbReference type="Pfam" id="PF23559"/>
    </source>
</evidence>
<reference evidence="7 8" key="1">
    <citation type="journal article" date="2023" name="G3 (Bethesda)">
        <title>A haplotype-resolved chromosome-scale genome for Quercus rubra L. provides insights into the genetics of adaptive traits for red oak species.</title>
        <authorList>
            <person name="Kapoor B."/>
            <person name="Jenkins J."/>
            <person name="Schmutz J."/>
            <person name="Zhebentyayeva T."/>
            <person name="Kuelheim C."/>
            <person name="Coggeshall M."/>
            <person name="Heim C."/>
            <person name="Lasky J.R."/>
            <person name="Leites L."/>
            <person name="Islam-Faridi N."/>
            <person name="Romero-Severson J."/>
            <person name="DeLeo V.L."/>
            <person name="Lucas S.M."/>
            <person name="Lazic D."/>
            <person name="Gailing O."/>
            <person name="Carlson J."/>
            <person name="Staton M."/>
        </authorList>
    </citation>
    <scope>NUCLEOTIDE SEQUENCE [LARGE SCALE GENOMIC DNA]</scope>
    <source>
        <strain evidence="7">Pseudo-F2</strain>
    </source>
</reference>
<evidence type="ECO:0000256" key="1">
    <source>
        <dbReference type="ARBA" id="ARBA00022737"/>
    </source>
</evidence>
<gene>
    <name evidence="7" type="ORF">RGQ29_005085</name>
</gene>
<dbReference type="GO" id="GO:0098542">
    <property type="term" value="P:defense response to other organism"/>
    <property type="evidence" value="ECO:0007669"/>
    <property type="project" value="TreeGrafter"/>
</dbReference>
<dbReference type="InterPro" id="IPR036388">
    <property type="entry name" value="WH-like_DNA-bd_sf"/>
</dbReference>
<dbReference type="InterPro" id="IPR027417">
    <property type="entry name" value="P-loop_NTPase"/>
</dbReference>
<comment type="caution">
    <text evidence="7">The sequence shown here is derived from an EMBL/GenBank/DDBJ whole genome shotgun (WGS) entry which is preliminary data.</text>
</comment>
<feature type="domain" description="Disease resistance protein winged helix" evidence="5">
    <location>
        <begin position="233"/>
        <end position="307"/>
    </location>
</feature>
<dbReference type="Pfam" id="PF18052">
    <property type="entry name" value="Rx_N"/>
    <property type="match status" value="1"/>
</dbReference>
<dbReference type="GO" id="GO:0043531">
    <property type="term" value="F:ADP binding"/>
    <property type="evidence" value="ECO:0007669"/>
    <property type="project" value="InterPro"/>
</dbReference>
<dbReference type="Gene3D" id="1.10.10.10">
    <property type="entry name" value="Winged helix-like DNA-binding domain superfamily/Winged helix DNA-binding domain"/>
    <property type="match status" value="1"/>
</dbReference>
<keyword evidence="3" id="KW-0611">Plant defense</keyword>
<evidence type="ECO:0008006" key="9">
    <source>
        <dbReference type="Google" id="ProtNLM"/>
    </source>
</evidence>
<name>A0AAN7E3D2_QUERU</name>
<evidence type="ECO:0000259" key="6">
    <source>
        <dbReference type="Pfam" id="PF23598"/>
    </source>
</evidence>
<dbReference type="FunFam" id="1.10.10.10:FF:000322">
    <property type="entry name" value="Probable disease resistance protein At1g63360"/>
    <property type="match status" value="1"/>
</dbReference>
<dbReference type="Pfam" id="PF23598">
    <property type="entry name" value="LRR_14"/>
    <property type="match status" value="1"/>
</dbReference>
<sequence length="708" mass="81905">MAESVVSSVVSSVVTRLGNLLLQEAIYLKGVRDNVQELQTELKLMQCFLKDADARQNESAIVKQSLAEMKDLAYDAEDTGRRRTKGPVDKLLHVQKERKCLVVLDDIWNDESWNNLRQAFPLKDTKSKILLTSRIQQVSRYVDPGGFLYELQPLNDARSLELLEKIVISRRKDFVAKTYMEEFGKEMIGYCGGLPLAITILGEQNSRVTKVLSLSYNDLPWHLKPCFLYLGHFPEDFEIQTNELIRMWIAEGFISQIQHGGGREDTMEDVGDRYLRELVERCMVLVGERDILGRISTCQMHDLMRDFCVSKAQEENFLHITNILSMKHCEEKIGKVRRLAIISESSDDSYKGIKFNEYPYLRSLLYLFPNWGHQSYFKESCFKKFKFVRVLHLQNFKNHNRKLPKDIGCLIHLRYLSLAGCCLCNVPSSIGNLRCLETLDLQIRFYTSSNGKILSGKMWSYLSRPRVPNVFKYMKQLKHLYLPWDYRVCGKLELGNLYYLQTLENVQPKTIQIPVGFKFNCLRDLRVNTTEQAQEDGLHILVSICPYIYKLTLYGIIKKFPEAHQFPLNISEMSLILTSLEEDPMAILEKLPNLKSLHILLKAFLGKNMVCSERGFPRLQSLRLFGLYELEELGVEEGAMPNLQRLEIINCKVLRTIPDGLRFITTLKELEIERMPKSFKDRLDKGGPDFDKVKHVPSLVFLDCDEEG</sequence>
<dbReference type="PANTHER" id="PTHR23155:SF1185">
    <property type="entry name" value="DISEASE RESISTANCE RPP8-LIKE PROTEIN 3-RELATED"/>
    <property type="match status" value="1"/>
</dbReference>
<evidence type="ECO:0000313" key="7">
    <source>
        <dbReference type="EMBL" id="KAK4562450.1"/>
    </source>
</evidence>
<keyword evidence="2" id="KW-0547">Nucleotide-binding</keyword>
<evidence type="ECO:0000313" key="8">
    <source>
        <dbReference type="Proteomes" id="UP001324115"/>
    </source>
</evidence>
<protein>
    <recommendedName>
        <fullName evidence="9">NB-ARC domain-containing protein</fullName>
    </recommendedName>
</protein>
<organism evidence="7 8">
    <name type="scientific">Quercus rubra</name>
    <name type="common">Northern red oak</name>
    <name type="synonym">Quercus borealis</name>
    <dbReference type="NCBI Taxonomy" id="3512"/>
    <lineage>
        <taxon>Eukaryota</taxon>
        <taxon>Viridiplantae</taxon>
        <taxon>Streptophyta</taxon>
        <taxon>Embryophyta</taxon>
        <taxon>Tracheophyta</taxon>
        <taxon>Spermatophyta</taxon>
        <taxon>Magnoliopsida</taxon>
        <taxon>eudicotyledons</taxon>
        <taxon>Gunneridae</taxon>
        <taxon>Pentapetalae</taxon>
        <taxon>rosids</taxon>
        <taxon>fabids</taxon>
        <taxon>Fagales</taxon>
        <taxon>Fagaceae</taxon>
        <taxon>Quercus</taxon>
    </lineage>
</organism>